<dbReference type="InterPro" id="IPR042185">
    <property type="entry name" value="Serpin_sf_2"/>
</dbReference>
<dbReference type="OrthoDB" id="671595at2759"/>
<evidence type="ECO:0000259" key="3">
    <source>
        <dbReference type="SMART" id="SM00093"/>
    </source>
</evidence>
<feature type="domain" description="Serpin" evidence="3">
    <location>
        <begin position="10"/>
        <end position="390"/>
    </location>
</feature>
<dbReference type="GO" id="GO:0005615">
    <property type="term" value="C:extracellular space"/>
    <property type="evidence" value="ECO:0007669"/>
    <property type="project" value="InterPro"/>
</dbReference>
<dbReference type="SMART" id="SM00093">
    <property type="entry name" value="SERPIN"/>
    <property type="match status" value="1"/>
</dbReference>
<dbReference type="Gene3D" id="2.30.39.10">
    <property type="entry name" value="Alpha-1-antitrypsin, domain 1"/>
    <property type="match status" value="1"/>
</dbReference>
<dbReference type="AlphaFoldDB" id="A0A8S2W4N8"/>
<dbReference type="InterPro" id="IPR042178">
    <property type="entry name" value="Serpin_sf_1"/>
</dbReference>
<dbReference type="InterPro" id="IPR023795">
    <property type="entry name" value="Serpin_CS"/>
</dbReference>
<dbReference type="GO" id="GO:0004867">
    <property type="term" value="F:serine-type endopeptidase inhibitor activity"/>
    <property type="evidence" value="ECO:0007669"/>
    <property type="project" value="InterPro"/>
</dbReference>
<dbReference type="Gene3D" id="3.30.497.10">
    <property type="entry name" value="Antithrombin, subunit I, domain 2"/>
    <property type="match status" value="1"/>
</dbReference>
<evidence type="ECO:0000313" key="4">
    <source>
        <dbReference type="EMBL" id="CAF4423658.1"/>
    </source>
</evidence>
<evidence type="ECO:0000313" key="5">
    <source>
        <dbReference type="Proteomes" id="UP000681722"/>
    </source>
</evidence>
<dbReference type="InterPro" id="IPR023796">
    <property type="entry name" value="Serpin_dom"/>
</dbReference>
<dbReference type="InterPro" id="IPR036186">
    <property type="entry name" value="Serpin_sf"/>
</dbReference>
<accession>A0A8S2W4N8</accession>
<dbReference type="Proteomes" id="UP000681722">
    <property type="component" value="Unassembled WGS sequence"/>
</dbReference>
<dbReference type="EMBL" id="CAJOBC010094266">
    <property type="protein sequence ID" value="CAF4423658.1"/>
    <property type="molecule type" value="Genomic_DNA"/>
</dbReference>
<evidence type="ECO:0000256" key="1">
    <source>
        <dbReference type="ARBA" id="ARBA00009500"/>
    </source>
</evidence>
<comment type="similarity">
    <text evidence="1 2">Belongs to the serpin family.</text>
</comment>
<comment type="caution">
    <text evidence="4">The sequence shown here is derived from an EMBL/GenBank/DDBJ whole genome shotgun (WGS) entry which is preliminary data.</text>
</comment>
<proteinExistence type="inferred from homology"/>
<reference evidence="4" key="1">
    <citation type="submission" date="2021-02" db="EMBL/GenBank/DDBJ databases">
        <authorList>
            <person name="Nowell W R."/>
        </authorList>
    </citation>
    <scope>NUCLEOTIDE SEQUENCE</scope>
</reference>
<dbReference type="CDD" id="cd00172">
    <property type="entry name" value="serpin"/>
    <property type="match status" value="1"/>
</dbReference>
<evidence type="ECO:0000256" key="2">
    <source>
        <dbReference type="RuleBase" id="RU000411"/>
    </source>
</evidence>
<dbReference type="Pfam" id="PF00079">
    <property type="entry name" value="Serpin"/>
    <property type="match status" value="1"/>
</dbReference>
<dbReference type="InterPro" id="IPR000215">
    <property type="entry name" value="Serpin_fam"/>
</dbReference>
<sequence>IGQFQQKFSFILFKHVIQNEKSSMNVIISPASVAFALSSAAAGANGTTLQQILLLIDEKSTIDQLLNPTREQTHLLKSSNSEHIKLKLANRIYVNHNFKINETYVNRLREYIDSDIISVDFEQNASGTVQELNLWIKQKTKYLINELLKPNDIKPGYTQLIFINCIYFKGDWKYSFDTSKTEHNYLFYVDDGTIITNVTLMYQDRVFFKYLDASPELDAQIVHIPYKNNNFSDSGGEFLFTIILPNRGIKLSNVQNKLNYYRILKQIFDYDNQQEAELRLYLPKFRIEYEFLTVKETLKEMGMTDAFDGRADFSGITNGGLAIDDVKHKSVINVDETGSEAAATTALLYGRGGFLPHEQPIEFKCDRPFLFLIHEKESGLVLFAGKYQKPQPLTKSSISVLI</sequence>
<feature type="non-terminal residue" evidence="4">
    <location>
        <position position="1"/>
    </location>
</feature>
<dbReference type="PANTHER" id="PTHR11461:SF211">
    <property type="entry name" value="GH10112P-RELATED"/>
    <property type="match status" value="1"/>
</dbReference>
<dbReference type="PROSITE" id="PS00284">
    <property type="entry name" value="SERPIN"/>
    <property type="match status" value="1"/>
</dbReference>
<name>A0A8S2W4N8_9BILA</name>
<organism evidence="4 5">
    <name type="scientific">Didymodactylos carnosus</name>
    <dbReference type="NCBI Taxonomy" id="1234261"/>
    <lineage>
        <taxon>Eukaryota</taxon>
        <taxon>Metazoa</taxon>
        <taxon>Spiralia</taxon>
        <taxon>Gnathifera</taxon>
        <taxon>Rotifera</taxon>
        <taxon>Eurotatoria</taxon>
        <taxon>Bdelloidea</taxon>
        <taxon>Philodinida</taxon>
        <taxon>Philodinidae</taxon>
        <taxon>Didymodactylos</taxon>
    </lineage>
</organism>
<dbReference type="PANTHER" id="PTHR11461">
    <property type="entry name" value="SERINE PROTEASE INHIBITOR, SERPIN"/>
    <property type="match status" value="1"/>
</dbReference>
<gene>
    <name evidence="4" type="ORF">SRO942_LOCUS40735</name>
</gene>
<protein>
    <recommendedName>
        <fullName evidence="3">Serpin domain-containing protein</fullName>
    </recommendedName>
</protein>
<dbReference type="SUPFAM" id="SSF56574">
    <property type="entry name" value="Serpins"/>
    <property type="match status" value="1"/>
</dbReference>